<keyword evidence="3" id="KW-1185">Reference proteome</keyword>
<reference evidence="2" key="1">
    <citation type="submission" date="2020-11" db="EMBL/GenBank/DDBJ databases">
        <authorList>
            <consortium name="DOE Joint Genome Institute"/>
            <person name="Ahrendt S."/>
            <person name="Riley R."/>
            <person name="Andreopoulos W."/>
            <person name="Labutti K."/>
            <person name="Pangilinan J."/>
            <person name="Ruiz-Duenas F.J."/>
            <person name="Barrasa J.M."/>
            <person name="Sanchez-Garcia M."/>
            <person name="Camarero S."/>
            <person name="Miyauchi S."/>
            <person name="Serrano A."/>
            <person name="Linde D."/>
            <person name="Babiker R."/>
            <person name="Drula E."/>
            <person name="Ayuso-Fernandez I."/>
            <person name="Pacheco R."/>
            <person name="Padilla G."/>
            <person name="Ferreira P."/>
            <person name="Barriuso J."/>
            <person name="Kellner H."/>
            <person name="Castanera R."/>
            <person name="Alfaro M."/>
            <person name="Ramirez L."/>
            <person name="Pisabarro A.G."/>
            <person name="Kuo A."/>
            <person name="Tritt A."/>
            <person name="Lipzen A."/>
            <person name="He G."/>
            <person name="Yan M."/>
            <person name="Ng V."/>
            <person name="Cullen D."/>
            <person name="Martin F."/>
            <person name="Rosso M.-N."/>
            <person name="Henrissat B."/>
            <person name="Hibbett D."/>
            <person name="Martinez A.T."/>
            <person name="Grigoriev I.V."/>
        </authorList>
    </citation>
    <scope>NUCLEOTIDE SEQUENCE</scope>
    <source>
        <strain evidence="2">AH 40177</strain>
    </source>
</reference>
<keyword evidence="1" id="KW-1133">Transmembrane helix</keyword>
<keyword evidence="1" id="KW-0812">Transmembrane</keyword>
<dbReference type="OrthoDB" id="3069821at2759"/>
<feature type="transmembrane region" description="Helical" evidence="1">
    <location>
        <begin position="20"/>
        <end position="39"/>
    </location>
</feature>
<dbReference type="AlphaFoldDB" id="A0A9P5Q1V1"/>
<comment type="caution">
    <text evidence="2">The sequence shown here is derived from an EMBL/GenBank/DDBJ whole genome shotgun (WGS) entry which is preliminary data.</text>
</comment>
<evidence type="ECO:0000256" key="1">
    <source>
        <dbReference type="SAM" id="Phobius"/>
    </source>
</evidence>
<accession>A0A9P5Q1V1</accession>
<dbReference type="EMBL" id="JADNRY010000027">
    <property type="protein sequence ID" value="KAF9072040.1"/>
    <property type="molecule type" value="Genomic_DNA"/>
</dbReference>
<protein>
    <submittedName>
        <fullName evidence="2">Uncharacterized protein</fullName>
    </submittedName>
</protein>
<evidence type="ECO:0000313" key="3">
    <source>
        <dbReference type="Proteomes" id="UP000772434"/>
    </source>
</evidence>
<proteinExistence type="predicted"/>
<organism evidence="2 3">
    <name type="scientific">Rhodocollybia butyracea</name>
    <dbReference type="NCBI Taxonomy" id="206335"/>
    <lineage>
        <taxon>Eukaryota</taxon>
        <taxon>Fungi</taxon>
        <taxon>Dikarya</taxon>
        <taxon>Basidiomycota</taxon>
        <taxon>Agaricomycotina</taxon>
        <taxon>Agaricomycetes</taxon>
        <taxon>Agaricomycetidae</taxon>
        <taxon>Agaricales</taxon>
        <taxon>Marasmiineae</taxon>
        <taxon>Omphalotaceae</taxon>
        <taxon>Rhodocollybia</taxon>
    </lineage>
</organism>
<dbReference type="Proteomes" id="UP000772434">
    <property type="component" value="Unassembled WGS sequence"/>
</dbReference>
<sequence>MIHWSMLPSLPLPSLLSCVWLSSQMLFILIEGLGLKFLLKRFLRRSSCSLTKFEVINVSVSDIDLITALKLMPSLVNLHVNDATHGIPAGDRPMSPITSRFIRSLHGFLQTELNPSSSPLVARLCDLKLTFDGLEFDDSGFIDMVSSRWLPDMQYASGIGLSCLRAVTLRFNKRVMDPAAYKRLDYLDKAGMRVVVLGIDGFCLD</sequence>
<name>A0A9P5Q1V1_9AGAR</name>
<keyword evidence="1" id="KW-0472">Membrane</keyword>
<evidence type="ECO:0000313" key="2">
    <source>
        <dbReference type="EMBL" id="KAF9072040.1"/>
    </source>
</evidence>
<gene>
    <name evidence="2" type="ORF">BDP27DRAFT_439604</name>
</gene>